<dbReference type="InterPro" id="IPR019170">
    <property type="entry name" value="Meckelin"/>
</dbReference>
<keyword evidence="2" id="KW-0472">Membrane</keyword>
<organism evidence="4 5">
    <name type="scientific">Thecamonas trahens ATCC 50062</name>
    <dbReference type="NCBI Taxonomy" id="461836"/>
    <lineage>
        <taxon>Eukaryota</taxon>
        <taxon>Apusozoa</taxon>
        <taxon>Apusomonadida</taxon>
        <taxon>Apusomonadidae</taxon>
        <taxon>Thecamonas</taxon>
    </lineage>
</organism>
<dbReference type="Pfam" id="PF09773">
    <property type="entry name" value="Meckelin"/>
    <property type="match status" value="1"/>
</dbReference>
<feature type="transmembrane region" description="Helical" evidence="2">
    <location>
        <begin position="586"/>
        <end position="612"/>
    </location>
</feature>
<dbReference type="GO" id="GO:0060271">
    <property type="term" value="P:cilium assembly"/>
    <property type="evidence" value="ECO:0007669"/>
    <property type="project" value="InterPro"/>
</dbReference>
<evidence type="ECO:0000313" key="5">
    <source>
        <dbReference type="Proteomes" id="UP000054408"/>
    </source>
</evidence>
<evidence type="ECO:0000313" key="4">
    <source>
        <dbReference type="EMBL" id="KNC46586.1"/>
    </source>
</evidence>
<dbReference type="PANTHER" id="PTHR21274:SF0">
    <property type="entry name" value="MECKELIN"/>
    <property type="match status" value="1"/>
</dbReference>
<accession>A0A0L0D338</accession>
<feature type="transmembrane region" description="Helical" evidence="2">
    <location>
        <begin position="707"/>
        <end position="725"/>
    </location>
</feature>
<protein>
    <submittedName>
        <fullName evidence="4">Meckelin</fullName>
    </submittedName>
</protein>
<feature type="chain" id="PRO_5005537150" evidence="3">
    <location>
        <begin position="21"/>
        <end position="1049"/>
    </location>
</feature>
<dbReference type="GeneID" id="25562661"/>
<feature type="transmembrane region" description="Helical" evidence="2">
    <location>
        <begin position="632"/>
        <end position="652"/>
    </location>
</feature>
<reference evidence="4 5" key="1">
    <citation type="submission" date="2010-05" db="EMBL/GenBank/DDBJ databases">
        <title>The Genome Sequence of Thecamonas trahens ATCC 50062.</title>
        <authorList>
            <consortium name="The Broad Institute Genome Sequencing Platform"/>
            <person name="Russ C."/>
            <person name="Cuomo C."/>
            <person name="Shea T."/>
            <person name="Young S.K."/>
            <person name="Zeng Q."/>
            <person name="Koehrsen M."/>
            <person name="Haas B."/>
            <person name="Borodovsky M."/>
            <person name="Guigo R."/>
            <person name="Alvarado L."/>
            <person name="Berlin A."/>
            <person name="Bochicchio J."/>
            <person name="Borenstein D."/>
            <person name="Chapman S."/>
            <person name="Chen Z."/>
            <person name="Freedman E."/>
            <person name="Gellesch M."/>
            <person name="Goldberg J."/>
            <person name="Griggs A."/>
            <person name="Gujja S."/>
            <person name="Heilman E."/>
            <person name="Heiman D."/>
            <person name="Hepburn T."/>
            <person name="Howarth C."/>
            <person name="Jen D."/>
            <person name="Larson L."/>
            <person name="Mehta T."/>
            <person name="Park D."/>
            <person name="Pearson M."/>
            <person name="Roberts A."/>
            <person name="Saif S."/>
            <person name="Shenoy N."/>
            <person name="Sisk P."/>
            <person name="Stolte C."/>
            <person name="Sykes S."/>
            <person name="Thomson T."/>
            <person name="Walk T."/>
            <person name="White J."/>
            <person name="Yandava C."/>
            <person name="Burger G."/>
            <person name="Gray M.W."/>
            <person name="Holland P.W.H."/>
            <person name="King N."/>
            <person name="Lang F.B.F."/>
            <person name="Roger A.J."/>
            <person name="Ruiz-Trillo I."/>
            <person name="Lander E."/>
            <person name="Nusbaum C."/>
        </authorList>
    </citation>
    <scope>NUCLEOTIDE SEQUENCE [LARGE SCALE GENOMIC DNA]</scope>
    <source>
        <strain evidence="4 5">ATCC 50062</strain>
    </source>
</reference>
<feature type="region of interest" description="Disordered" evidence="1">
    <location>
        <begin position="879"/>
        <end position="898"/>
    </location>
</feature>
<dbReference type="eggNOG" id="KOG4611">
    <property type="taxonomic scope" value="Eukaryota"/>
</dbReference>
<dbReference type="AlphaFoldDB" id="A0A0L0D338"/>
<feature type="transmembrane region" description="Helical" evidence="2">
    <location>
        <begin position="745"/>
        <end position="770"/>
    </location>
</feature>
<dbReference type="OrthoDB" id="419138at2759"/>
<dbReference type="EMBL" id="GL349443">
    <property type="protein sequence ID" value="KNC46586.1"/>
    <property type="molecule type" value="Genomic_DNA"/>
</dbReference>
<keyword evidence="5" id="KW-1185">Reference proteome</keyword>
<feature type="transmembrane region" description="Helical" evidence="2">
    <location>
        <begin position="984"/>
        <end position="1004"/>
    </location>
</feature>
<evidence type="ECO:0000256" key="2">
    <source>
        <dbReference type="SAM" id="Phobius"/>
    </source>
</evidence>
<proteinExistence type="predicted"/>
<keyword evidence="2" id="KW-0812">Transmembrane</keyword>
<feature type="transmembrane region" description="Helical" evidence="2">
    <location>
        <begin position="544"/>
        <end position="565"/>
    </location>
</feature>
<dbReference type="PROSITE" id="PS51257">
    <property type="entry name" value="PROKAR_LIPOPROTEIN"/>
    <property type="match status" value="1"/>
</dbReference>
<dbReference type="Proteomes" id="UP000054408">
    <property type="component" value="Unassembled WGS sequence"/>
</dbReference>
<feature type="transmembrane region" description="Helical" evidence="2">
    <location>
        <begin position="1010"/>
        <end position="1028"/>
    </location>
</feature>
<evidence type="ECO:0000256" key="3">
    <source>
        <dbReference type="SAM" id="SignalP"/>
    </source>
</evidence>
<dbReference type="GO" id="GO:0036038">
    <property type="term" value="C:MKS complex"/>
    <property type="evidence" value="ECO:0007669"/>
    <property type="project" value="InterPro"/>
</dbReference>
<dbReference type="STRING" id="461836.A0A0L0D338"/>
<dbReference type="PANTHER" id="PTHR21274">
    <property type="entry name" value="MECKELIN"/>
    <property type="match status" value="1"/>
</dbReference>
<keyword evidence="2" id="KW-1133">Transmembrane helix</keyword>
<dbReference type="RefSeq" id="XP_013760362.1">
    <property type="nucleotide sequence ID" value="XM_013904908.1"/>
</dbReference>
<keyword evidence="3" id="KW-0732">Signal</keyword>
<feature type="signal peptide" evidence="3">
    <location>
        <begin position="1"/>
        <end position="20"/>
    </location>
</feature>
<gene>
    <name evidence="4" type="ORF">AMSG_03022</name>
</gene>
<name>A0A0L0D338_THETB</name>
<sequence>MRVAVVSLLVCLLALGGVASAGFAGVSGGSSCAAGEAFFPSALSCGSCEVPGSVPAADGLGCVCPTGWLNVKDPTTLALTECTMCAVGSSSVRDGSACLLCGTGNTTATASAGTFATYDAASGRCVCPTGAVLVETHPVTGAALSTMECVMCEAGSFVDFTNSPYECVPCPQEGAVRSAASGECECAGPVFVAGPDGSGCLPATAYAELSTVYPAAQAARITYSEIGNRDGDIGAPVSLSSWLMGKYFPAAASWCTLRGDAASCQTLGNLCVLTNYDEDSAACRVFNSVANQRTGNVNGYDEWKVNMPWLEYGSAFAELRSFAVSARFTFSQDEENAGTAIYNMRYVLAGYSINGTLVSVRDVSDQLQLCQERRSIASRWRRFGTNLYQECVLYLHPMQAEAAGAAAESQLVFYDMYLVDADGSFVPVPVRLANLKRSGQYVNVDSSEFNDVLTRRFYLTDVVSGKRSADGTPDVVRVAQSLRIMVTLQEVGQGRIRPPLIDLSITERLGSTLSVAAPEDQFDEADGRPKVRFESVYTMDLTDFWRSVSIGFGVMLFVAVLFWLVRLYAWIQRNQSAVGTEFLGPMCAYLFSSLGFVLFWFVYALALYWLIFFKWQATVHVLLPTSSAHTEMVAVLATAFACQALAVLYQTYKQSSVDIFLMDWERPKGQVVPKDGDIRNAKPASISIWRTFFIANEWHELQTLRRISLEGTLFALLFLLRGLNLEYLATPQPAFTDLTPMAPNVILRFAVTASLWLLLGGAQIAFKFLILDRFFDNPMVDFVDLLSLSNISVFVLYERYAGFYLHGRSIYQHTDVSMQEMNKNLREEMEGMAPPRGLGENSECQTFEIFVTHPFRDAFDECYGDVTNNFSLIPCAKSAPSSRQGSRRQARMVAGGGSRLGEAAAAPSSAARVSGPSAATLAAYARVNTFLTQFIDRHGASPGADEGYRIESRPALSQLLHIPPDMGHGACVLNPAGITKFTNVTFYGLEFSLLLLNIMVYAITDVIFNNAFISALVTWLVEAGLGVLRRWMGAKNLTQKTLVDERFLI</sequence>
<evidence type="ECO:0000256" key="1">
    <source>
        <dbReference type="SAM" id="MobiDB-lite"/>
    </source>
</evidence>
<dbReference type="OMA" id="YITENKG"/>